<dbReference type="OrthoDB" id="340605at2759"/>
<reference evidence="3" key="1">
    <citation type="submission" date="2008-06" db="EMBL/GenBank/DDBJ databases">
        <authorList>
            <person name="Lorenzi H."/>
            <person name="Inman J."/>
            <person name="Miller J."/>
            <person name="Schobel S."/>
            <person name="Amedeo P."/>
            <person name="Caler E.V."/>
            <person name="da Silva J."/>
        </authorList>
    </citation>
    <scope>NUCLEOTIDE SEQUENCE [LARGE SCALE GENOMIC DNA]</scope>
    <source>
        <strain evidence="3">RN66</strain>
    </source>
</reference>
<proteinExistence type="predicted"/>
<protein>
    <submittedName>
        <fullName evidence="3">Chromo domain-containing protein</fullName>
    </submittedName>
</protein>
<dbReference type="Proteomes" id="UP000001460">
    <property type="component" value="Unassembled WGS sequence"/>
</dbReference>
<dbReference type="InterPro" id="IPR016197">
    <property type="entry name" value="Chromo-like_dom_sf"/>
</dbReference>
<dbReference type="EMBL" id="DS989726">
    <property type="protein sequence ID" value="EEA04899.1"/>
    <property type="molecule type" value="Genomic_DNA"/>
</dbReference>
<feature type="region of interest" description="Disordered" evidence="1">
    <location>
        <begin position="796"/>
        <end position="817"/>
    </location>
</feature>
<accession>B6A9K8</accession>
<gene>
    <name evidence="3" type="ORF">CMU_039680</name>
</gene>
<organism evidence="3 4">
    <name type="scientific">Cryptosporidium muris (strain RN66)</name>
    <dbReference type="NCBI Taxonomy" id="441375"/>
    <lineage>
        <taxon>Eukaryota</taxon>
        <taxon>Sar</taxon>
        <taxon>Alveolata</taxon>
        <taxon>Apicomplexa</taxon>
        <taxon>Conoidasida</taxon>
        <taxon>Coccidia</taxon>
        <taxon>Eucoccidiorida</taxon>
        <taxon>Eimeriorina</taxon>
        <taxon>Cryptosporidiidae</taxon>
        <taxon>Cryptosporidium</taxon>
    </lineage>
</organism>
<name>B6A9K8_CRYMR</name>
<keyword evidence="4" id="KW-1185">Reference proteome</keyword>
<feature type="region of interest" description="Disordered" evidence="1">
    <location>
        <begin position="727"/>
        <end position="766"/>
    </location>
</feature>
<dbReference type="STRING" id="441375.B6A9K8"/>
<dbReference type="AlphaFoldDB" id="B6A9K8"/>
<dbReference type="SUPFAM" id="SSF50985">
    <property type="entry name" value="RCC1/BLIP-II"/>
    <property type="match status" value="1"/>
</dbReference>
<feature type="domain" description="Chromo" evidence="2">
    <location>
        <begin position="825"/>
        <end position="887"/>
    </location>
</feature>
<dbReference type="SMART" id="SM00298">
    <property type="entry name" value="CHROMO"/>
    <property type="match status" value="1"/>
</dbReference>
<dbReference type="PROSITE" id="PS50013">
    <property type="entry name" value="CHROMO_2"/>
    <property type="match status" value="1"/>
</dbReference>
<evidence type="ECO:0000259" key="2">
    <source>
        <dbReference type="PROSITE" id="PS50013"/>
    </source>
</evidence>
<dbReference type="Gene3D" id="2.40.50.40">
    <property type="match status" value="1"/>
</dbReference>
<dbReference type="InterPro" id="IPR009091">
    <property type="entry name" value="RCC1/BLIP-II"/>
</dbReference>
<sequence>MVTSISESSSSSNIDRGNFDNECKKDVNIPSICDISLVLKEDPKIPDSTLSCYDIEEEYLGFGLGIRNISEKLTGVNRNTGDCINKLSVTVSPFDCHSSVRLCYTDLWKRLPKNIPVRDIALSRHHIAVLLNNGHIYVTQSFNNEFVLSRNKVKRSFNNTSSDNEDLCSDILLYNWLHIKELDEKEIRGIKISSTLDSLSISDEISINDLRSFILSGLTGAGNIWITEYSGYTNKILLYPIDLDKLNVLESSCIKKAIDISISELVKNKGDMNDTEYIASDKSNLILEDSMHHFPYKYGMAVSCINSRNESFIIIYGSDVNSVIMNIPYPCRKIYCGLDAINGIILLQNGILLSWRKALKGTTNQNKIYGNISIININNDMDLTRNIDKTIFLSHVKGSLSNKHVVDFSAILGEYIALTKDGLVHEWNDKFRNTLFTRPYIVHPIVWTPVFHYYQMKEYVQSKHVWQFSQDINHSDYDQDDNTFDLFRDTNEITLDSEINDLYLLPASSGKFITCIWLLEGVTIFLYSDNTLKALYNYIGKDGYNTRIGFISNQSNNSKYLNMNKVSSIISSMQWASKLGTYLPANPISLVSILSEYYKGTPKQKNLIIQRSLIKLSLREKPVYRILTSPNVIIFGILRSNPKWRKSIEYNAKIGESQTEINHNVQVNIESKDNSENKESCDIKWNLQGIYPDKRSYIKDEIIQGSKNIRKSVRLINKVGYIKETDTFTPQSDDIPTESSSQLESPELHENSTYTPGKKRGRPKRSLEELSLQLDKENEQILSNLNFTQEAVDNSAKLHYPKSKSKVNKKDDDSQSKRRLSLLEYEVEQILSVREKPISKQREYLVKWKIPGHPVQPTWEPEEHLQGCEELVDEFNKSIKTSRSGRLLLPCTLNKKI</sequence>
<dbReference type="VEuPathDB" id="CryptoDB:CMU_039680"/>
<dbReference type="InterPro" id="IPR000953">
    <property type="entry name" value="Chromo/chromo_shadow_dom"/>
</dbReference>
<dbReference type="SUPFAM" id="SSF54160">
    <property type="entry name" value="Chromo domain-like"/>
    <property type="match status" value="1"/>
</dbReference>
<dbReference type="InterPro" id="IPR023780">
    <property type="entry name" value="Chromo_domain"/>
</dbReference>
<dbReference type="OMA" id="SENKESC"/>
<dbReference type="GeneID" id="6994672"/>
<feature type="compositionally biased region" description="Polar residues" evidence="1">
    <location>
        <begin position="727"/>
        <end position="744"/>
    </location>
</feature>
<evidence type="ECO:0000313" key="4">
    <source>
        <dbReference type="Proteomes" id="UP000001460"/>
    </source>
</evidence>
<dbReference type="RefSeq" id="XP_002139248.1">
    <property type="nucleotide sequence ID" value="XM_002139212.1"/>
</dbReference>
<dbReference type="Pfam" id="PF00385">
    <property type="entry name" value="Chromo"/>
    <property type="match status" value="1"/>
</dbReference>
<dbReference type="CDD" id="cd00024">
    <property type="entry name" value="CD_CSD"/>
    <property type="match status" value="1"/>
</dbReference>
<evidence type="ECO:0000256" key="1">
    <source>
        <dbReference type="SAM" id="MobiDB-lite"/>
    </source>
</evidence>
<evidence type="ECO:0000313" key="3">
    <source>
        <dbReference type="EMBL" id="EEA04899.1"/>
    </source>
</evidence>